<dbReference type="EMBL" id="JBHUHV010000054">
    <property type="protein sequence ID" value="MFD2068602.1"/>
    <property type="molecule type" value="Genomic_DNA"/>
</dbReference>
<accession>A0ABW4X1X7</accession>
<sequence length="191" mass="21829">MAKYKIILLFGLLWATTACERPAPPVSAKAETSYDLTSYLQEQEQRLQAEKPVVLKSVQTKGKPTETIKTRELNWESELSVFDEVDLNRPALRDYYTKQEQVLEDGSTLIKYSRTEDAEAPVSYLQLQLSPEKKLTHLEALIQDRNVLFYSKRRINLEANAVSGDISSYHISGVQKLVFGDSLRYLIDARL</sequence>
<evidence type="ECO:0000313" key="2">
    <source>
        <dbReference type="EMBL" id="MFD2068602.1"/>
    </source>
</evidence>
<evidence type="ECO:0008006" key="4">
    <source>
        <dbReference type="Google" id="ProtNLM"/>
    </source>
</evidence>
<keyword evidence="3" id="KW-1185">Reference proteome</keyword>
<comment type="caution">
    <text evidence="2">The sequence shown here is derived from an EMBL/GenBank/DDBJ whole genome shotgun (WGS) entry which is preliminary data.</text>
</comment>
<protein>
    <recommendedName>
        <fullName evidence="4">LPS export ABC transporter periplasmic protein LptC</fullName>
    </recommendedName>
</protein>
<keyword evidence="1" id="KW-0732">Signal</keyword>
<dbReference type="PROSITE" id="PS51257">
    <property type="entry name" value="PROKAR_LIPOPROTEIN"/>
    <property type="match status" value="1"/>
</dbReference>
<organism evidence="2 3">
    <name type="scientific">Pontibacter silvestris</name>
    <dbReference type="NCBI Taxonomy" id="2305183"/>
    <lineage>
        <taxon>Bacteria</taxon>
        <taxon>Pseudomonadati</taxon>
        <taxon>Bacteroidota</taxon>
        <taxon>Cytophagia</taxon>
        <taxon>Cytophagales</taxon>
        <taxon>Hymenobacteraceae</taxon>
        <taxon>Pontibacter</taxon>
    </lineage>
</organism>
<name>A0ABW4X1X7_9BACT</name>
<reference evidence="3" key="1">
    <citation type="journal article" date="2019" name="Int. J. Syst. Evol. Microbiol.">
        <title>The Global Catalogue of Microorganisms (GCM) 10K type strain sequencing project: providing services to taxonomists for standard genome sequencing and annotation.</title>
        <authorList>
            <consortium name="The Broad Institute Genomics Platform"/>
            <consortium name="The Broad Institute Genome Sequencing Center for Infectious Disease"/>
            <person name="Wu L."/>
            <person name="Ma J."/>
        </authorList>
    </citation>
    <scope>NUCLEOTIDE SEQUENCE [LARGE SCALE GENOMIC DNA]</scope>
    <source>
        <strain evidence="3">JCM 16545</strain>
    </source>
</reference>
<gene>
    <name evidence="2" type="ORF">ACFSKU_17060</name>
</gene>
<evidence type="ECO:0000313" key="3">
    <source>
        <dbReference type="Proteomes" id="UP001597369"/>
    </source>
</evidence>
<feature type="chain" id="PRO_5047423251" description="LPS export ABC transporter periplasmic protein LptC" evidence="1">
    <location>
        <begin position="21"/>
        <end position="191"/>
    </location>
</feature>
<feature type="signal peptide" evidence="1">
    <location>
        <begin position="1"/>
        <end position="20"/>
    </location>
</feature>
<evidence type="ECO:0000256" key="1">
    <source>
        <dbReference type="SAM" id="SignalP"/>
    </source>
</evidence>
<dbReference type="RefSeq" id="WP_229958921.1">
    <property type="nucleotide sequence ID" value="NZ_JAJJWI010000004.1"/>
</dbReference>
<dbReference type="Proteomes" id="UP001597369">
    <property type="component" value="Unassembled WGS sequence"/>
</dbReference>
<proteinExistence type="predicted"/>